<dbReference type="InterPro" id="IPR001412">
    <property type="entry name" value="aa-tRNA-synth_I_CS"/>
</dbReference>
<dbReference type="InterPro" id="IPR029038">
    <property type="entry name" value="MetRS_Zn"/>
</dbReference>
<dbReference type="PANTHER" id="PTHR45765:SF1">
    <property type="entry name" value="METHIONINE--TRNA LIGASE, CYTOPLASMIC"/>
    <property type="match status" value="1"/>
</dbReference>
<evidence type="ECO:0000256" key="14">
    <source>
        <dbReference type="ARBA" id="ARBA00022884"/>
    </source>
</evidence>
<keyword evidence="8" id="KW-0820">tRNA-binding</keyword>
<evidence type="ECO:0000256" key="16">
    <source>
        <dbReference type="ARBA" id="ARBA00023146"/>
    </source>
</evidence>
<evidence type="ECO:0000256" key="15">
    <source>
        <dbReference type="ARBA" id="ARBA00022917"/>
    </source>
</evidence>
<comment type="subunit">
    <text evidence="4">Homodimer.</text>
</comment>
<keyword evidence="9" id="KW-0436">Ligase</keyword>
<evidence type="ECO:0000256" key="9">
    <source>
        <dbReference type="ARBA" id="ARBA00022598"/>
    </source>
</evidence>
<evidence type="ECO:0000256" key="4">
    <source>
        <dbReference type="ARBA" id="ARBA00011738"/>
    </source>
</evidence>
<dbReference type="SUPFAM" id="SSF47323">
    <property type="entry name" value="Anticodon-binding domain of a subclass of class I aminoacyl-tRNA synthetases"/>
    <property type="match status" value="1"/>
</dbReference>
<dbReference type="Pfam" id="PF19303">
    <property type="entry name" value="Anticodon_3"/>
    <property type="match status" value="1"/>
</dbReference>
<keyword evidence="11" id="KW-0547">Nucleotide-binding</keyword>
<evidence type="ECO:0000256" key="2">
    <source>
        <dbReference type="ARBA" id="ARBA00003314"/>
    </source>
</evidence>
<name>A0A381VT78_9ZZZZ</name>
<dbReference type="NCBIfam" id="NF001100">
    <property type="entry name" value="PRK00133.1"/>
    <property type="match status" value="1"/>
</dbReference>
<comment type="cofactor">
    <cofactor evidence="1">
        <name>Zn(2+)</name>
        <dbReference type="ChEBI" id="CHEBI:29105"/>
    </cofactor>
</comment>
<protein>
    <recommendedName>
        <fullName evidence="6">Methionine--tRNA ligase</fullName>
        <ecNumber evidence="5">6.1.1.10</ecNumber>
    </recommendedName>
    <alternativeName>
        <fullName evidence="17">Methionyl-tRNA synthetase</fullName>
    </alternativeName>
</protein>
<feature type="domain" description="TRNA-binding" evidence="19">
    <location>
        <begin position="575"/>
        <end position="678"/>
    </location>
</feature>
<dbReference type="GO" id="GO:0005524">
    <property type="term" value="F:ATP binding"/>
    <property type="evidence" value="ECO:0007669"/>
    <property type="project" value="UniProtKB-KW"/>
</dbReference>
<dbReference type="Gene3D" id="1.10.730.10">
    <property type="entry name" value="Isoleucyl-tRNA Synthetase, Domain 1"/>
    <property type="match status" value="1"/>
</dbReference>
<dbReference type="AlphaFoldDB" id="A0A381VT78"/>
<proteinExistence type="inferred from homology"/>
<evidence type="ECO:0000313" key="20">
    <source>
        <dbReference type="EMBL" id="SVA43482.1"/>
    </source>
</evidence>
<dbReference type="PROSITE" id="PS50886">
    <property type="entry name" value="TRBD"/>
    <property type="match status" value="1"/>
</dbReference>
<dbReference type="InterPro" id="IPR014729">
    <property type="entry name" value="Rossmann-like_a/b/a_fold"/>
</dbReference>
<accession>A0A381VT78</accession>
<dbReference type="Pfam" id="PF09334">
    <property type="entry name" value="tRNA-synt_1g"/>
    <property type="match status" value="1"/>
</dbReference>
<dbReference type="InterPro" id="IPR004495">
    <property type="entry name" value="Met-tRNA-synth_bsu_C"/>
</dbReference>
<dbReference type="FunFam" id="1.10.730.10:FF:000005">
    <property type="entry name" value="Methionine--tRNA ligase"/>
    <property type="match status" value="1"/>
</dbReference>
<dbReference type="SUPFAM" id="SSF52374">
    <property type="entry name" value="Nucleotidylyl transferase"/>
    <property type="match status" value="1"/>
</dbReference>
<keyword evidence="12" id="KW-0862">Zinc</keyword>
<comment type="subcellular location">
    <subcellularLocation>
        <location evidence="3">Cytoplasm</location>
    </subcellularLocation>
</comment>
<dbReference type="GO" id="GO:0004825">
    <property type="term" value="F:methionine-tRNA ligase activity"/>
    <property type="evidence" value="ECO:0007669"/>
    <property type="project" value="UniProtKB-EC"/>
</dbReference>
<sequence length="678" mass="76941">MNDTRRNILVTSALPYANGPIHLGHLVEYIQTDIWTRYLRGRGHNVYYVCADDAHGTPIMLQARKEGISPEVLIEEIGARHREDFEDFQIQFSHYHTTHSPENRHYSEYIYRALEDRGHIAKRTIRQAYDPDEEIFLPDRFIRGTCPRCGAQDQYGDNCESCSATYAPTDLKDPVSAISGATPIERESDHFFVKLADFEPMLKDWTESTGILQPEVKNKLAEWFTVGLRDWDISRDAPYFGFEIPDQPGKYFYVWLDAPIGYMASFRSLCDREGIDFDSYWGAESTAELYHFIGKDILYFHTLFWPAMLHGAGFRKPTSVFAHGFLTVNGQKMSKSRGTYITARTYLNQLDSEYLRYYFATKLNSRVEDIDLNLDDFAQRVNSDLVGKVVNIASRCAGFISRRFDGRLGPRLPDSNLFDDFAKGNETIVAAYEAREFSRAMREIMIFADRANQYLNAEEPWTVAREKGKDEQLQAICTLGLNLFRLLMIWLSPVVPSLAARTEHFLNSPIGSPESWKNFDRPLLDHQIETFTRLLDRIEPTDIDAMIKDSTEQENVSTGRHLSADPIHPEISIDDFAKIDLRVALVTAATHVEGADKLLQLTLDIGGGTRNVFAGIKSAYDPEKLIGRKVVLVANLAARKMRFGVSEGMVLAASGTDDDNGIFLIGPDVNAEPGMRVR</sequence>
<keyword evidence="15" id="KW-0648">Protein biosynthesis</keyword>
<dbReference type="HAMAP" id="MF_00098">
    <property type="entry name" value="Met_tRNA_synth_type1"/>
    <property type="match status" value="1"/>
</dbReference>
<dbReference type="EMBL" id="UINC01009708">
    <property type="protein sequence ID" value="SVA43482.1"/>
    <property type="molecule type" value="Genomic_DNA"/>
</dbReference>
<dbReference type="FunFam" id="2.40.50.140:FF:000042">
    <property type="entry name" value="Methionine--tRNA ligase"/>
    <property type="match status" value="1"/>
</dbReference>
<keyword evidence="14" id="KW-0694">RNA-binding</keyword>
<keyword evidence="7" id="KW-0963">Cytoplasm</keyword>
<dbReference type="CDD" id="cd02800">
    <property type="entry name" value="tRNA_bind_EcMetRS_like"/>
    <property type="match status" value="1"/>
</dbReference>
<dbReference type="InterPro" id="IPR012340">
    <property type="entry name" value="NA-bd_OB-fold"/>
</dbReference>
<dbReference type="InterPro" id="IPR015413">
    <property type="entry name" value="Methionyl/Leucyl_tRNA_Synth"/>
</dbReference>
<dbReference type="Gene3D" id="3.40.50.620">
    <property type="entry name" value="HUPs"/>
    <property type="match status" value="1"/>
</dbReference>
<dbReference type="InterPro" id="IPR041872">
    <property type="entry name" value="Anticodon_Met"/>
</dbReference>
<dbReference type="EC" id="6.1.1.10" evidence="5"/>
<dbReference type="CDD" id="cd00814">
    <property type="entry name" value="MetRS_core"/>
    <property type="match status" value="1"/>
</dbReference>
<dbReference type="GO" id="GO:0006431">
    <property type="term" value="P:methionyl-tRNA aminoacylation"/>
    <property type="evidence" value="ECO:0007669"/>
    <property type="project" value="InterPro"/>
</dbReference>
<comment type="function">
    <text evidence="2">Is required not only for elongation of protein synthesis but also for the initiation of all mRNA translation through initiator tRNA(fMet) aminoacylation.</text>
</comment>
<dbReference type="Pfam" id="PF01588">
    <property type="entry name" value="tRNA_bind"/>
    <property type="match status" value="1"/>
</dbReference>
<dbReference type="GO" id="GO:0046872">
    <property type="term" value="F:metal ion binding"/>
    <property type="evidence" value="ECO:0007669"/>
    <property type="project" value="UniProtKB-KW"/>
</dbReference>
<dbReference type="InterPro" id="IPR033911">
    <property type="entry name" value="MetRS_core"/>
</dbReference>
<evidence type="ECO:0000256" key="6">
    <source>
        <dbReference type="ARBA" id="ARBA00018753"/>
    </source>
</evidence>
<evidence type="ECO:0000256" key="7">
    <source>
        <dbReference type="ARBA" id="ARBA00022490"/>
    </source>
</evidence>
<keyword evidence="10" id="KW-0479">Metal-binding</keyword>
<dbReference type="InterPro" id="IPR009080">
    <property type="entry name" value="tRNAsynth_Ia_anticodon-bd"/>
</dbReference>
<evidence type="ECO:0000256" key="1">
    <source>
        <dbReference type="ARBA" id="ARBA00001947"/>
    </source>
</evidence>
<keyword evidence="16" id="KW-0030">Aminoacyl-tRNA synthetase</keyword>
<dbReference type="FunFam" id="2.20.28.20:FF:000001">
    <property type="entry name" value="Methionine--tRNA ligase"/>
    <property type="match status" value="1"/>
</dbReference>
<evidence type="ECO:0000256" key="18">
    <source>
        <dbReference type="ARBA" id="ARBA00047364"/>
    </source>
</evidence>
<evidence type="ECO:0000256" key="13">
    <source>
        <dbReference type="ARBA" id="ARBA00022840"/>
    </source>
</evidence>
<gene>
    <name evidence="20" type="ORF">METZ01_LOCUS96336</name>
</gene>
<dbReference type="InterPro" id="IPR014758">
    <property type="entry name" value="Met-tRNA_synth"/>
</dbReference>
<dbReference type="GO" id="GO:0005829">
    <property type="term" value="C:cytosol"/>
    <property type="evidence" value="ECO:0007669"/>
    <property type="project" value="TreeGrafter"/>
</dbReference>
<dbReference type="PROSITE" id="PS00178">
    <property type="entry name" value="AA_TRNA_LIGASE_I"/>
    <property type="match status" value="1"/>
</dbReference>
<dbReference type="NCBIfam" id="TIGR00399">
    <property type="entry name" value="metG_C_term"/>
    <property type="match status" value="1"/>
</dbReference>
<dbReference type="Gene3D" id="2.20.28.20">
    <property type="entry name" value="Methionyl-tRNA synthetase, Zn-domain"/>
    <property type="match status" value="1"/>
</dbReference>
<dbReference type="InterPro" id="IPR023458">
    <property type="entry name" value="Met-tRNA_ligase_1"/>
</dbReference>
<dbReference type="NCBIfam" id="TIGR00398">
    <property type="entry name" value="metG"/>
    <property type="match status" value="1"/>
</dbReference>
<evidence type="ECO:0000256" key="12">
    <source>
        <dbReference type="ARBA" id="ARBA00022833"/>
    </source>
</evidence>
<reference evidence="20" key="1">
    <citation type="submission" date="2018-05" db="EMBL/GenBank/DDBJ databases">
        <authorList>
            <person name="Lanie J.A."/>
            <person name="Ng W.-L."/>
            <person name="Kazmierczak K.M."/>
            <person name="Andrzejewski T.M."/>
            <person name="Davidsen T.M."/>
            <person name="Wayne K.J."/>
            <person name="Tettelin H."/>
            <person name="Glass J.I."/>
            <person name="Rusch D."/>
            <person name="Podicherti R."/>
            <person name="Tsui H.-C.T."/>
            <person name="Winkler M.E."/>
        </authorList>
    </citation>
    <scope>NUCLEOTIDE SEQUENCE</scope>
</reference>
<dbReference type="CDD" id="cd07957">
    <property type="entry name" value="Anticodon_Ia_Met"/>
    <property type="match status" value="1"/>
</dbReference>
<keyword evidence="13" id="KW-0067">ATP-binding</keyword>
<evidence type="ECO:0000256" key="8">
    <source>
        <dbReference type="ARBA" id="ARBA00022555"/>
    </source>
</evidence>
<dbReference type="SUPFAM" id="SSF57770">
    <property type="entry name" value="Methionyl-tRNA synthetase (MetRS), Zn-domain"/>
    <property type="match status" value="1"/>
</dbReference>
<dbReference type="Gene3D" id="2.40.50.140">
    <property type="entry name" value="Nucleic acid-binding proteins"/>
    <property type="match status" value="1"/>
</dbReference>
<dbReference type="InterPro" id="IPR002547">
    <property type="entry name" value="tRNA-bd_dom"/>
</dbReference>
<dbReference type="PRINTS" id="PR01041">
    <property type="entry name" value="TRNASYNTHMET"/>
</dbReference>
<evidence type="ECO:0000259" key="19">
    <source>
        <dbReference type="PROSITE" id="PS50886"/>
    </source>
</evidence>
<evidence type="ECO:0000256" key="11">
    <source>
        <dbReference type="ARBA" id="ARBA00022741"/>
    </source>
</evidence>
<comment type="catalytic activity">
    <reaction evidence="18">
        <text>tRNA(Met) + L-methionine + ATP = L-methionyl-tRNA(Met) + AMP + diphosphate</text>
        <dbReference type="Rhea" id="RHEA:13481"/>
        <dbReference type="Rhea" id="RHEA-COMP:9667"/>
        <dbReference type="Rhea" id="RHEA-COMP:9698"/>
        <dbReference type="ChEBI" id="CHEBI:30616"/>
        <dbReference type="ChEBI" id="CHEBI:33019"/>
        <dbReference type="ChEBI" id="CHEBI:57844"/>
        <dbReference type="ChEBI" id="CHEBI:78442"/>
        <dbReference type="ChEBI" id="CHEBI:78530"/>
        <dbReference type="ChEBI" id="CHEBI:456215"/>
        <dbReference type="EC" id="6.1.1.10"/>
    </reaction>
</comment>
<dbReference type="SUPFAM" id="SSF50249">
    <property type="entry name" value="Nucleic acid-binding proteins"/>
    <property type="match status" value="1"/>
</dbReference>
<evidence type="ECO:0000256" key="5">
    <source>
        <dbReference type="ARBA" id="ARBA00012838"/>
    </source>
</evidence>
<evidence type="ECO:0000256" key="17">
    <source>
        <dbReference type="ARBA" id="ARBA00030904"/>
    </source>
</evidence>
<organism evidence="20">
    <name type="scientific">marine metagenome</name>
    <dbReference type="NCBI Taxonomy" id="408172"/>
    <lineage>
        <taxon>unclassified sequences</taxon>
        <taxon>metagenomes</taxon>
        <taxon>ecological metagenomes</taxon>
    </lineage>
</organism>
<evidence type="ECO:0000256" key="10">
    <source>
        <dbReference type="ARBA" id="ARBA00022723"/>
    </source>
</evidence>
<evidence type="ECO:0000256" key="3">
    <source>
        <dbReference type="ARBA" id="ARBA00004496"/>
    </source>
</evidence>
<dbReference type="PANTHER" id="PTHR45765">
    <property type="entry name" value="METHIONINE--TRNA LIGASE"/>
    <property type="match status" value="1"/>
</dbReference>
<dbReference type="GO" id="GO:0000049">
    <property type="term" value="F:tRNA binding"/>
    <property type="evidence" value="ECO:0007669"/>
    <property type="project" value="UniProtKB-KW"/>
</dbReference>